<evidence type="ECO:0000256" key="1">
    <source>
        <dbReference type="SAM" id="MobiDB-lite"/>
    </source>
</evidence>
<proteinExistence type="predicted"/>
<gene>
    <name evidence="2" type="ORF">Tdes44962_MAKER09935</name>
</gene>
<dbReference type="PANTHER" id="PTHR39398">
    <property type="entry name" value="YALI0F14311P"/>
    <property type="match status" value="1"/>
</dbReference>
<feature type="compositionally biased region" description="Pro residues" evidence="1">
    <location>
        <begin position="80"/>
        <end position="91"/>
    </location>
</feature>
<feature type="region of interest" description="Disordered" evidence="1">
    <location>
        <begin position="75"/>
        <end position="121"/>
    </location>
</feature>
<sequence>MASSTRPQARRGPSGAWNRLKPAVVDPLDQYGLPSKGETGLNDHRAQEKYYNKIVDRYMKFCAASGSAEDLEKAFASLSLPPPTTSNPPPATASTTNPPQQQPPPAASQARPHLPRQAPTP</sequence>
<reference evidence="2 3" key="1">
    <citation type="journal article" date="2018" name="IMA Fungus">
        <title>IMA Genome-F 10: Nine draft genome sequences of Claviceps purpurea s.lat., including C. arundinis, C. humidiphila, and C. cf. spartinae, pseudomolecules for the pitch canker pathogen Fusarium circinatum, draft genome of Davidsoniella eucalypti, Grosmannia galeiformis, Quambalaria eucalypti, and Teratosphaeria destructans.</title>
        <authorList>
            <person name="Wingfield B.D."/>
            <person name="Liu M."/>
            <person name="Nguyen H.D."/>
            <person name="Lane F.A."/>
            <person name="Morgan S.W."/>
            <person name="De Vos L."/>
            <person name="Wilken P.M."/>
            <person name="Duong T.A."/>
            <person name="Aylward J."/>
            <person name="Coetzee M.P."/>
            <person name="Dadej K."/>
            <person name="De Beer Z.W."/>
            <person name="Findlay W."/>
            <person name="Havenga M."/>
            <person name="Kolarik M."/>
            <person name="Menzies J.G."/>
            <person name="Naidoo K."/>
            <person name="Pochopski O."/>
            <person name="Shoukouhi P."/>
            <person name="Santana Q.C."/>
            <person name="Seifert K.A."/>
            <person name="Soal N."/>
            <person name="Steenkamp E.T."/>
            <person name="Tatham C.T."/>
            <person name="van der Nest M.A."/>
            <person name="Wingfield M.J."/>
        </authorList>
    </citation>
    <scope>NUCLEOTIDE SEQUENCE [LARGE SCALE GENOMIC DNA]</scope>
    <source>
        <strain evidence="2">CMW44962</strain>
    </source>
</reference>
<dbReference type="PANTHER" id="PTHR39398:SF1">
    <property type="entry name" value="CSN8_PSMD8_EIF3K DOMAIN-CONTAINING PROTEIN"/>
    <property type="match status" value="1"/>
</dbReference>
<protein>
    <submittedName>
        <fullName evidence="2">Uncharacterized protein</fullName>
    </submittedName>
</protein>
<name>A0A9W7W1X8_9PEZI</name>
<dbReference type="OrthoDB" id="2100128at2759"/>
<dbReference type="Proteomes" id="UP001138500">
    <property type="component" value="Unassembled WGS sequence"/>
</dbReference>
<dbReference type="EMBL" id="RIBY02001948">
    <property type="protein sequence ID" value="KAH9826825.1"/>
    <property type="molecule type" value="Genomic_DNA"/>
</dbReference>
<accession>A0A9W7W1X8</accession>
<dbReference type="AlphaFoldDB" id="A0A9W7W1X8"/>
<feature type="non-terminal residue" evidence="2">
    <location>
        <position position="121"/>
    </location>
</feature>
<evidence type="ECO:0000313" key="3">
    <source>
        <dbReference type="Proteomes" id="UP001138500"/>
    </source>
</evidence>
<evidence type="ECO:0000313" key="2">
    <source>
        <dbReference type="EMBL" id="KAH9826825.1"/>
    </source>
</evidence>
<feature type="region of interest" description="Disordered" evidence="1">
    <location>
        <begin position="1"/>
        <end position="21"/>
    </location>
</feature>
<comment type="caution">
    <text evidence="2">The sequence shown here is derived from an EMBL/GenBank/DDBJ whole genome shotgun (WGS) entry which is preliminary data.</text>
</comment>
<reference evidence="2 3" key="2">
    <citation type="journal article" date="2021" name="Curr. Genet.">
        <title>Genetic response to nitrogen starvation in the aggressive Eucalyptus foliar pathogen Teratosphaeria destructans.</title>
        <authorList>
            <person name="Havenga M."/>
            <person name="Wingfield B.D."/>
            <person name="Wingfield M.J."/>
            <person name="Dreyer L.L."/>
            <person name="Roets F."/>
            <person name="Aylward J."/>
        </authorList>
    </citation>
    <scope>NUCLEOTIDE SEQUENCE [LARGE SCALE GENOMIC DNA]</scope>
    <source>
        <strain evidence="2">CMW44962</strain>
    </source>
</reference>
<keyword evidence="3" id="KW-1185">Reference proteome</keyword>
<organism evidence="2 3">
    <name type="scientific">Teratosphaeria destructans</name>
    <dbReference type="NCBI Taxonomy" id="418781"/>
    <lineage>
        <taxon>Eukaryota</taxon>
        <taxon>Fungi</taxon>
        <taxon>Dikarya</taxon>
        <taxon>Ascomycota</taxon>
        <taxon>Pezizomycotina</taxon>
        <taxon>Dothideomycetes</taxon>
        <taxon>Dothideomycetidae</taxon>
        <taxon>Mycosphaerellales</taxon>
        <taxon>Teratosphaeriaceae</taxon>
        <taxon>Teratosphaeria</taxon>
    </lineage>
</organism>